<dbReference type="EMBL" id="JBHUGD010000003">
    <property type="protein sequence ID" value="MFD1946894.1"/>
    <property type="molecule type" value="Genomic_DNA"/>
</dbReference>
<evidence type="ECO:0000259" key="8">
    <source>
        <dbReference type="PROSITE" id="PS51755"/>
    </source>
</evidence>
<comment type="caution">
    <text evidence="9">The sequence shown here is derived from an EMBL/GenBank/DDBJ whole genome shotgun (WGS) entry which is preliminary data.</text>
</comment>
<organism evidence="9 10">
    <name type="scientific">Nocardioides aestuarii</name>
    <dbReference type="NCBI Taxonomy" id="252231"/>
    <lineage>
        <taxon>Bacteria</taxon>
        <taxon>Bacillati</taxon>
        <taxon>Actinomycetota</taxon>
        <taxon>Actinomycetes</taxon>
        <taxon>Propionibacteriales</taxon>
        <taxon>Nocardioidaceae</taxon>
        <taxon>Nocardioides</taxon>
    </lineage>
</organism>
<dbReference type="PROSITE" id="PS50110">
    <property type="entry name" value="RESPONSE_REGULATORY"/>
    <property type="match status" value="1"/>
</dbReference>
<dbReference type="SMART" id="SM00862">
    <property type="entry name" value="Trans_reg_C"/>
    <property type="match status" value="1"/>
</dbReference>
<name>A0ABW4TN49_9ACTN</name>
<feature type="DNA-binding region" description="OmpR/PhoB-type" evidence="6">
    <location>
        <begin position="128"/>
        <end position="227"/>
    </location>
</feature>
<dbReference type="PROSITE" id="PS51755">
    <property type="entry name" value="OMPR_PHOB"/>
    <property type="match status" value="1"/>
</dbReference>
<dbReference type="Proteomes" id="UP001597351">
    <property type="component" value="Unassembled WGS sequence"/>
</dbReference>
<keyword evidence="4" id="KW-0804">Transcription</keyword>
<keyword evidence="2" id="KW-0805">Transcription regulation</keyword>
<sequence>MTSRHALVVEDDPDTAALLSLTLERSGLEVSVVHDGDAAVDLVRRLQPDLVTLDLGLPGMDGLEACRRLRAISTCYIVVLSGRDSEVDKLLCLEAGADDYVVKPFSPRELRARVGAMFRRPREGVFDTSRVDAGAGLEVDTTRREVTVDGAEVSLTRTEFEILAQLVHRAGQVVARGDLVASVWRSDYVGDSHMVDVHMGNLRRKLRQHSDHQWIRTVRGIGYRLDPVSVGVA</sequence>
<accession>A0ABW4TN49</accession>
<dbReference type="RefSeq" id="WP_343917477.1">
    <property type="nucleotide sequence ID" value="NZ_BAAAJT010000002.1"/>
</dbReference>
<dbReference type="InterPro" id="IPR001867">
    <property type="entry name" value="OmpR/PhoB-type_DNA-bd"/>
</dbReference>
<evidence type="ECO:0000256" key="4">
    <source>
        <dbReference type="ARBA" id="ARBA00023163"/>
    </source>
</evidence>
<dbReference type="InterPro" id="IPR036388">
    <property type="entry name" value="WH-like_DNA-bd_sf"/>
</dbReference>
<dbReference type="Gene3D" id="6.10.250.690">
    <property type="match status" value="1"/>
</dbReference>
<dbReference type="InterPro" id="IPR011006">
    <property type="entry name" value="CheY-like_superfamily"/>
</dbReference>
<evidence type="ECO:0000313" key="10">
    <source>
        <dbReference type="Proteomes" id="UP001597351"/>
    </source>
</evidence>
<evidence type="ECO:0000256" key="5">
    <source>
        <dbReference type="PROSITE-ProRule" id="PRU00169"/>
    </source>
</evidence>
<dbReference type="Gene3D" id="1.10.10.10">
    <property type="entry name" value="Winged helix-like DNA-binding domain superfamily/Winged helix DNA-binding domain"/>
    <property type="match status" value="1"/>
</dbReference>
<dbReference type="SUPFAM" id="SSF46894">
    <property type="entry name" value="C-terminal effector domain of the bipartite response regulators"/>
    <property type="match status" value="1"/>
</dbReference>
<dbReference type="Pfam" id="PF00486">
    <property type="entry name" value="Trans_reg_C"/>
    <property type="match status" value="1"/>
</dbReference>
<evidence type="ECO:0000256" key="2">
    <source>
        <dbReference type="ARBA" id="ARBA00023015"/>
    </source>
</evidence>
<dbReference type="PANTHER" id="PTHR48111:SF4">
    <property type="entry name" value="DNA-BINDING DUAL TRANSCRIPTIONAL REGULATOR OMPR"/>
    <property type="match status" value="1"/>
</dbReference>
<feature type="domain" description="OmpR/PhoB-type" evidence="8">
    <location>
        <begin position="128"/>
        <end position="227"/>
    </location>
</feature>
<feature type="modified residue" description="4-aspartylphosphate" evidence="5">
    <location>
        <position position="54"/>
    </location>
</feature>
<dbReference type="Pfam" id="PF00072">
    <property type="entry name" value="Response_reg"/>
    <property type="match status" value="1"/>
</dbReference>
<evidence type="ECO:0000313" key="9">
    <source>
        <dbReference type="EMBL" id="MFD1946894.1"/>
    </source>
</evidence>
<evidence type="ECO:0000259" key="7">
    <source>
        <dbReference type="PROSITE" id="PS50110"/>
    </source>
</evidence>
<keyword evidence="3 6" id="KW-0238">DNA-binding</keyword>
<dbReference type="PANTHER" id="PTHR48111">
    <property type="entry name" value="REGULATOR OF RPOS"/>
    <property type="match status" value="1"/>
</dbReference>
<dbReference type="CDD" id="cd00383">
    <property type="entry name" value="trans_reg_C"/>
    <property type="match status" value="1"/>
</dbReference>
<dbReference type="Gene3D" id="3.40.50.2300">
    <property type="match status" value="1"/>
</dbReference>
<evidence type="ECO:0000256" key="3">
    <source>
        <dbReference type="ARBA" id="ARBA00023125"/>
    </source>
</evidence>
<reference evidence="10" key="1">
    <citation type="journal article" date="2019" name="Int. J. Syst. Evol. Microbiol.">
        <title>The Global Catalogue of Microorganisms (GCM) 10K type strain sequencing project: providing services to taxonomists for standard genome sequencing and annotation.</title>
        <authorList>
            <consortium name="The Broad Institute Genomics Platform"/>
            <consortium name="The Broad Institute Genome Sequencing Center for Infectious Disease"/>
            <person name="Wu L."/>
            <person name="Ma J."/>
        </authorList>
    </citation>
    <scope>NUCLEOTIDE SEQUENCE [LARGE SCALE GENOMIC DNA]</scope>
    <source>
        <strain evidence="10">CGMCC 1.12477</strain>
    </source>
</reference>
<dbReference type="InterPro" id="IPR001789">
    <property type="entry name" value="Sig_transdc_resp-reg_receiver"/>
</dbReference>
<keyword evidence="10" id="KW-1185">Reference proteome</keyword>
<evidence type="ECO:0000256" key="6">
    <source>
        <dbReference type="PROSITE-ProRule" id="PRU01091"/>
    </source>
</evidence>
<dbReference type="SMART" id="SM00448">
    <property type="entry name" value="REC"/>
    <property type="match status" value="1"/>
</dbReference>
<dbReference type="InterPro" id="IPR016032">
    <property type="entry name" value="Sig_transdc_resp-reg_C-effctor"/>
</dbReference>
<evidence type="ECO:0000256" key="1">
    <source>
        <dbReference type="ARBA" id="ARBA00022553"/>
    </source>
</evidence>
<keyword evidence="1 5" id="KW-0597">Phosphoprotein</keyword>
<protein>
    <submittedName>
        <fullName evidence="9">Response regulator transcription factor</fullName>
    </submittedName>
</protein>
<dbReference type="InterPro" id="IPR039420">
    <property type="entry name" value="WalR-like"/>
</dbReference>
<gene>
    <name evidence="9" type="ORF">ACFSDE_08820</name>
</gene>
<proteinExistence type="predicted"/>
<dbReference type="SUPFAM" id="SSF52172">
    <property type="entry name" value="CheY-like"/>
    <property type="match status" value="1"/>
</dbReference>
<feature type="domain" description="Response regulatory" evidence="7">
    <location>
        <begin position="5"/>
        <end position="118"/>
    </location>
</feature>